<feature type="compositionally biased region" description="Polar residues" evidence="1">
    <location>
        <begin position="41"/>
        <end position="50"/>
    </location>
</feature>
<reference evidence="2" key="2">
    <citation type="submission" date="2016-06" db="EMBL/GenBank/DDBJ databases">
        <title>The genome of a short-lived fish provides insights into sex chromosome evolution and the genetic control of aging.</title>
        <authorList>
            <person name="Reichwald K."/>
            <person name="Felder M."/>
            <person name="Petzold A."/>
            <person name="Koch P."/>
            <person name="Groth M."/>
            <person name="Platzer M."/>
        </authorList>
    </citation>
    <scope>NUCLEOTIDE SEQUENCE</scope>
    <source>
        <tissue evidence="2">Brain</tissue>
    </source>
</reference>
<dbReference type="AlphaFoldDB" id="A0A1A7XN57"/>
<evidence type="ECO:0000313" key="2">
    <source>
        <dbReference type="EMBL" id="SBP19279.1"/>
    </source>
</evidence>
<feature type="region of interest" description="Disordered" evidence="1">
    <location>
        <begin position="1"/>
        <end position="73"/>
    </location>
</feature>
<feature type="compositionally biased region" description="Polar residues" evidence="1">
    <location>
        <begin position="135"/>
        <end position="152"/>
    </location>
</feature>
<sequence length="370" mass="41773">MTEEGEERGGLRRKLTGPPRLLLGRTRTRSSGEDRADPQQMEISGETSARCSDAAEETKDVETHHNAAGAGPRRRLRWWSRFSSAALWIRKKEARKDLEKPPEEVPLRGEKGGEVVFKETKFQMRRMFRRFRTTSADQQIPSQSRGRTTPRSLQKKLQKFFIRGGKRQPVPTETTEDTKVEEDQFVSELIEQKETDGTLEAVTIPAEMKDLLMEDVALEDPQSPTETPEEDSPDPGGEPELIQTTDINQVLVQLVSSEEHKVFCSSEVTVDLHDQLPYEEKTPQASQPSQPATNGPFIRIEVCPPSEETEEDECWEGCSSSENHLLLLLGFHHSERQLVHMARSLVQTAMAAAVDQVTREQQRDAASGCR</sequence>
<feature type="region of interest" description="Disordered" evidence="1">
    <location>
        <begin position="132"/>
        <end position="153"/>
    </location>
</feature>
<accession>A0A1A7XN57</accession>
<protein>
    <submittedName>
        <fullName evidence="2">Uncharacterized protein</fullName>
    </submittedName>
</protein>
<dbReference type="EMBL" id="HADW01017879">
    <property type="protein sequence ID" value="SBP19279.1"/>
    <property type="molecule type" value="Transcribed_RNA"/>
</dbReference>
<evidence type="ECO:0000256" key="1">
    <source>
        <dbReference type="SAM" id="MobiDB-lite"/>
    </source>
</evidence>
<gene>
    <name evidence="2" type="primary">Nfu_g_1_018806</name>
</gene>
<feature type="region of interest" description="Disordered" evidence="1">
    <location>
        <begin position="219"/>
        <end position="241"/>
    </location>
</feature>
<proteinExistence type="predicted"/>
<feature type="compositionally biased region" description="Low complexity" evidence="1">
    <location>
        <begin position="16"/>
        <end position="25"/>
    </location>
</feature>
<reference evidence="2" key="1">
    <citation type="submission" date="2016-05" db="EMBL/GenBank/DDBJ databases">
        <authorList>
            <person name="Lavstsen T."/>
            <person name="Jespersen J.S."/>
        </authorList>
    </citation>
    <scope>NUCLEOTIDE SEQUENCE</scope>
    <source>
        <tissue evidence="2">Brain</tissue>
    </source>
</reference>
<organism evidence="2">
    <name type="scientific">Iconisemion striatum</name>
    <dbReference type="NCBI Taxonomy" id="60296"/>
    <lineage>
        <taxon>Eukaryota</taxon>
        <taxon>Metazoa</taxon>
        <taxon>Chordata</taxon>
        <taxon>Craniata</taxon>
        <taxon>Vertebrata</taxon>
        <taxon>Euteleostomi</taxon>
        <taxon>Actinopterygii</taxon>
        <taxon>Neopterygii</taxon>
        <taxon>Teleostei</taxon>
        <taxon>Neoteleostei</taxon>
        <taxon>Acanthomorphata</taxon>
        <taxon>Ovalentaria</taxon>
        <taxon>Atherinomorphae</taxon>
        <taxon>Cyprinodontiformes</taxon>
        <taxon>Nothobranchiidae</taxon>
        <taxon>Iconisemion</taxon>
    </lineage>
</organism>
<feature type="compositionally biased region" description="Basic and acidic residues" evidence="1">
    <location>
        <begin position="56"/>
        <end position="65"/>
    </location>
</feature>
<name>A0A1A7XN57_9TELE</name>